<reference evidence="2 3" key="1">
    <citation type="journal article" date="2020" name="ISME J.">
        <title>Comparative genomics reveals insights into cyanobacterial evolution and habitat adaptation.</title>
        <authorList>
            <person name="Chen M.Y."/>
            <person name="Teng W.K."/>
            <person name="Zhao L."/>
            <person name="Hu C.X."/>
            <person name="Zhou Y.K."/>
            <person name="Han B.P."/>
            <person name="Song L.R."/>
            <person name="Shu W.S."/>
        </authorList>
    </citation>
    <scope>NUCLEOTIDE SEQUENCE [LARGE SCALE GENOMIC DNA]</scope>
    <source>
        <strain evidence="2 3">FACHB-130</strain>
    </source>
</reference>
<comment type="caution">
    <text evidence="2">The sequence shown here is derived from an EMBL/GenBank/DDBJ whole genome shotgun (WGS) entry which is preliminary data.</text>
</comment>
<organism evidence="2 3">
    <name type="scientific">Nostoc spongiaeforme FACHB-130</name>
    <dbReference type="NCBI Taxonomy" id="1357510"/>
    <lineage>
        <taxon>Bacteria</taxon>
        <taxon>Bacillati</taxon>
        <taxon>Cyanobacteriota</taxon>
        <taxon>Cyanophyceae</taxon>
        <taxon>Nostocales</taxon>
        <taxon>Nostocaceae</taxon>
        <taxon>Nostoc</taxon>
    </lineage>
</organism>
<sequence length="421" mass="47536">MKILVSAYACRPKMGSEPGVGWNMVQELAHKCEAVWVITRQDNQPSIEAELSRMPVPGLKFVYHDLPAWARWWNRGQTALYFHYYFWQIGAYFQARKLHQQINFNLVHHVTYGRYCFPSFLSLLPIPFVWGPLGGGEVAPKKFWRDFHWSGKAYESLREVSRWIGERDPFVKMTAKRSAVAIVCTSETADCVSALGVKRIEKILGQTGVNQQDIAQFEQYNVSQFQAPIRFISMGRLLHWKGFHLGLRAFATANLENGEYWIIGEGPERQRLEALAKQLGIAEKVKFLGSRPREEALRILGESCALIHPSLHDFSPTVCIEAMAASRPVICLNLGGPAFQITEQTGFKISGNNPDDAVKGMAEAIICLAKDPELRAKMGQAGQKRVSELYNWEIKANSLVALYEDILTCQQSLLSQSVIQT</sequence>
<protein>
    <submittedName>
        <fullName evidence="2">Glycosyltransferase family 4 protein</fullName>
    </submittedName>
</protein>
<dbReference type="PANTHER" id="PTHR12526">
    <property type="entry name" value="GLYCOSYLTRANSFERASE"/>
    <property type="match status" value="1"/>
</dbReference>
<dbReference type="InterPro" id="IPR001296">
    <property type="entry name" value="Glyco_trans_1"/>
</dbReference>
<dbReference type="Gene3D" id="3.40.50.2000">
    <property type="entry name" value="Glycogen Phosphorylase B"/>
    <property type="match status" value="2"/>
</dbReference>
<evidence type="ECO:0000259" key="1">
    <source>
        <dbReference type="Pfam" id="PF00534"/>
    </source>
</evidence>
<keyword evidence="3" id="KW-1185">Reference proteome</keyword>
<dbReference type="RefSeq" id="WP_190967776.1">
    <property type="nucleotide sequence ID" value="NZ_JACJTB010000011.1"/>
</dbReference>
<dbReference type="CDD" id="cd03801">
    <property type="entry name" value="GT4_PimA-like"/>
    <property type="match status" value="1"/>
</dbReference>
<name>A0ABR8FU20_9NOSO</name>
<gene>
    <name evidence="2" type="ORF">H6G74_11425</name>
</gene>
<dbReference type="EMBL" id="JACJTB010000011">
    <property type="protein sequence ID" value="MBD2594937.1"/>
    <property type="molecule type" value="Genomic_DNA"/>
</dbReference>
<dbReference type="PANTHER" id="PTHR12526:SF584">
    <property type="entry name" value="GLYCOSYLTRANSFERASE"/>
    <property type="match status" value="1"/>
</dbReference>
<dbReference type="Proteomes" id="UP000603457">
    <property type="component" value="Unassembled WGS sequence"/>
</dbReference>
<dbReference type="SUPFAM" id="SSF53756">
    <property type="entry name" value="UDP-Glycosyltransferase/glycogen phosphorylase"/>
    <property type="match status" value="1"/>
</dbReference>
<dbReference type="Pfam" id="PF00534">
    <property type="entry name" value="Glycos_transf_1"/>
    <property type="match status" value="1"/>
</dbReference>
<feature type="domain" description="Glycosyl transferase family 1" evidence="1">
    <location>
        <begin position="228"/>
        <end position="385"/>
    </location>
</feature>
<evidence type="ECO:0000313" key="3">
    <source>
        <dbReference type="Proteomes" id="UP000603457"/>
    </source>
</evidence>
<proteinExistence type="predicted"/>
<accession>A0ABR8FU20</accession>
<evidence type="ECO:0000313" key="2">
    <source>
        <dbReference type="EMBL" id="MBD2594937.1"/>
    </source>
</evidence>